<dbReference type="InterPro" id="IPR055222">
    <property type="entry name" value="PRISE-like_Rossmann-fold"/>
</dbReference>
<keyword evidence="3" id="KW-1185">Reference proteome</keyword>
<evidence type="ECO:0000313" key="2">
    <source>
        <dbReference type="EMBL" id="KXS21391.1"/>
    </source>
</evidence>
<dbReference type="EMBL" id="KQ965733">
    <property type="protein sequence ID" value="KXS21391.1"/>
    <property type="molecule type" value="Genomic_DNA"/>
</dbReference>
<organism evidence="2 3">
    <name type="scientific">Gonapodya prolifera (strain JEL478)</name>
    <name type="common">Monoblepharis prolifera</name>
    <dbReference type="NCBI Taxonomy" id="1344416"/>
    <lineage>
        <taxon>Eukaryota</taxon>
        <taxon>Fungi</taxon>
        <taxon>Fungi incertae sedis</taxon>
        <taxon>Chytridiomycota</taxon>
        <taxon>Chytridiomycota incertae sedis</taxon>
        <taxon>Monoblepharidomycetes</taxon>
        <taxon>Monoblepharidales</taxon>
        <taxon>Gonapodyaceae</taxon>
        <taxon>Gonapodya</taxon>
    </lineage>
</organism>
<reference evidence="2 3" key="1">
    <citation type="journal article" date="2015" name="Genome Biol. Evol.">
        <title>Phylogenomic analyses indicate that early fungi evolved digesting cell walls of algal ancestors of land plants.</title>
        <authorList>
            <person name="Chang Y."/>
            <person name="Wang S."/>
            <person name="Sekimoto S."/>
            <person name="Aerts A.L."/>
            <person name="Choi C."/>
            <person name="Clum A."/>
            <person name="LaButti K.M."/>
            <person name="Lindquist E.A."/>
            <person name="Yee Ngan C."/>
            <person name="Ohm R.A."/>
            <person name="Salamov A.A."/>
            <person name="Grigoriev I.V."/>
            <person name="Spatafora J.W."/>
            <person name="Berbee M.L."/>
        </authorList>
    </citation>
    <scope>NUCLEOTIDE SEQUENCE [LARGE SCALE GENOMIC DNA]</scope>
    <source>
        <strain evidence="2 3">JEL478</strain>
    </source>
</reference>
<feature type="domain" description="PRISE-like Rossmann-fold" evidence="1">
    <location>
        <begin position="76"/>
        <end position="281"/>
    </location>
</feature>
<dbReference type="SUPFAM" id="SSF51735">
    <property type="entry name" value="NAD(P)-binding Rossmann-fold domains"/>
    <property type="match status" value="1"/>
</dbReference>
<dbReference type="PANTHER" id="PTHR32487">
    <property type="entry name" value="3-OXO-DELTA(4,5)-STEROID 5-BETA-REDUCTASE"/>
    <property type="match status" value="1"/>
</dbReference>
<dbReference type="OMA" id="CGFKQYG"/>
<dbReference type="Proteomes" id="UP000070544">
    <property type="component" value="Unassembled WGS sequence"/>
</dbReference>
<name>A0A139AXB4_GONPJ</name>
<dbReference type="PANTHER" id="PTHR32487:SF0">
    <property type="entry name" value="3-OXO-DELTA(4,5)-STEROID 5-BETA-REDUCTASE"/>
    <property type="match status" value="1"/>
</dbReference>
<dbReference type="InterPro" id="IPR036291">
    <property type="entry name" value="NAD(P)-bd_dom_sf"/>
</dbReference>
<evidence type="ECO:0000313" key="3">
    <source>
        <dbReference type="Proteomes" id="UP000070544"/>
    </source>
</evidence>
<dbReference type="AlphaFoldDB" id="A0A139AXB4"/>
<dbReference type="Pfam" id="PF22917">
    <property type="entry name" value="PRISE"/>
    <property type="match status" value="1"/>
</dbReference>
<dbReference type="STRING" id="1344416.A0A139AXB4"/>
<sequence>MKVALIAGANGITGSYLIEHLLSSGEWTIIAISRREPNSEWIAKDLPPNALGSGRLRWIAADLYRAGEHGLVELFEKNGVADVEHLFWAAYAVADGWGTDSELEMNTKMFQNCLRAVSHVAGPRLKRVLLQLGGKWHIRKPAPKLPFRESAEPPNLPIAGFYTAQHKVLLEEHARKTGNWDWVVVLPNAILGHTRQAQMTLATTIAIWATVKATLGQPLNFPGTLQAYEAHGNETSADLLAEFLAWAATKPECALQVINCVNGDVHPWSTTWPLIAAYFGCAPPDQNALRSSSVDSSKPSFAAEGDIDDASAEKTWRMVCDRDKRLDVDAWKYGFQGLWFLDVVMSGQTSSYWSMSKARQLGFAGYRDTEESLWTIFDRMAKDGSLPNDLPGREGVKRVLSDVTL</sequence>
<accession>A0A139AXB4</accession>
<evidence type="ECO:0000259" key="1">
    <source>
        <dbReference type="Pfam" id="PF22917"/>
    </source>
</evidence>
<protein>
    <submittedName>
        <fullName evidence="2">NAD(P)-binding protein</fullName>
    </submittedName>
</protein>
<dbReference type="OrthoDB" id="1731983at2759"/>
<proteinExistence type="predicted"/>
<gene>
    <name evidence="2" type="ORF">M427DRAFT_51610</name>
</gene>
<dbReference type="Gene3D" id="3.40.50.720">
    <property type="entry name" value="NAD(P)-binding Rossmann-like Domain"/>
    <property type="match status" value="1"/>
</dbReference>